<keyword evidence="4" id="KW-1185">Reference proteome</keyword>
<comment type="caution">
    <text evidence="3">The sequence shown here is derived from an EMBL/GenBank/DDBJ whole genome shotgun (WGS) entry which is preliminary data.</text>
</comment>
<dbReference type="RefSeq" id="WP_210000959.1">
    <property type="nucleotide sequence ID" value="NZ_BAAAJY010000001.1"/>
</dbReference>
<gene>
    <name evidence="3" type="ORF">JOF47_003629</name>
</gene>
<evidence type="ECO:0008006" key="5">
    <source>
        <dbReference type="Google" id="ProtNLM"/>
    </source>
</evidence>
<dbReference type="EMBL" id="JAGIOF010000001">
    <property type="protein sequence ID" value="MBP2388118.1"/>
    <property type="molecule type" value="Genomic_DNA"/>
</dbReference>
<dbReference type="Proteomes" id="UP001296993">
    <property type="component" value="Unassembled WGS sequence"/>
</dbReference>
<protein>
    <recommendedName>
        <fullName evidence="5">Lipoprotein</fullName>
    </recommendedName>
</protein>
<evidence type="ECO:0000313" key="4">
    <source>
        <dbReference type="Proteomes" id="UP001296993"/>
    </source>
</evidence>
<sequence length="435" mass="45562">MKKQSLVGRLCLLGLGALLLPACTTLTTPDGATTPAPASGSAVLSPPSPGPSALRVPGLKWPEDPDFIDTRLNLGDAVAARPGTDYRKEYNTQDLAKDGRVLVPFALTEQGSLVGSTGKQEDYEHVLDALSATDSVGTYAGGKFTPFTTAGADTKARKPNFVAGGSATEAGTVWAELDEDSFMEGTWKIMGVPAGQKTARVLSTSKEASVPADSPMAFVMPVPIIANDRAYWHVAFPADTARGYEARVLSAPLEGGKDLRVERTQAYAPANFGSDVAVLGTEHTGSEFADNKSTSLIESSHGDVDLVRISASAPEGSSLESLGADGNIFSFTYLGDFYIANTTSGKVVAIPLPGTTHVANVAHCGDRATWSFVDQNSSPAESRYVYNALDASLRVLTDPAFTGTAQCGGDYLSWGVSGSIGGNPAVWDVVTRWEN</sequence>
<accession>A0ABS4XIN5</accession>
<reference evidence="3 4" key="1">
    <citation type="submission" date="2021-03" db="EMBL/GenBank/DDBJ databases">
        <title>Sequencing the genomes of 1000 actinobacteria strains.</title>
        <authorList>
            <person name="Klenk H.-P."/>
        </authorList>
    </citation>
    <scope>NUCLEOTIDE SEQUENCE [LARGE SCALE GENOMIC DNA]</scope>
    <source>
        <strain evidence="3 4">DSM 15797</strain>
    </source>
</reference>
<name>A0ABS4XIN5_9MICC</name>
<keyword evidence="2" id="KW-0732">Signal</keyword>
<feature type="chain" id="PRO_5047133117" description="Lipoprotein" evidence="2">
    <location>
        <begin position="28"/>
        <end position="435"/>
    </location>
</feature>
<evidence type="ECO:0000256" key="2">
    <source>
        <dbReference type="SAM" id="SignalP"/>
    </source>
</evidence>
<feature type="signal peptide" evidence="2">
    <location>
        <begin position="1"/>
        <end position="27"/>
    </location>
</feature>
<evidence type="ECO:0000313" key="3">
    <source>
        <dbReference type="EMBL" id="MBP2388118.1"/>
    </source>
</evidence>
<feature type="region of interest" description="Disordered" evidence="1">
    <location>
        <begin position="31"/>
        <end position="54"/>
    </location>
</feature>
<organism evidence="3 4">
    <name type="scientific">Paeniglutamicibacter kerguelensis</name>
    <dbReference type="NCBI Taxonomy" id="254788"/>
    <lineage>
        <taxon>Bacteria</taxon>
        <taxon>Bacillati</taxon>
        <taxon>Actinomycetota</taxon>
        <taxon>Actinomycetes</taxon>
        <taxon>Micrococcales</taxon>
        <taxon>Micrococcaceae</taxon>
        <taxon>Paeniglutamicibacter</taxon>
    </lineage>
</organism>
<evidence type="ECO:0000256" key="1">
    <source>
        <dbReference type="SAM" id="MobiDB-lite"/>
    </source>
</evidence>
<proteinExistence type="predicted"/>